<sequence length="151" mass="17347">RLLLCIPVWLTGDGCPHLPTRWDISFGCLPRIFLYGSSAANWPLALLAHSPSQRFSTRWQSTSIFLGRSRHPSPIRVVAGGPVFDVRRLLLSHRWGRGLHYLVDWEGYGPEERSWVPARHIMDKSLIRDFIRLILPCQVARWVLVLEGEVL</sequence>
<dbReference type="PROSITE" id="PS50013">
    <property type="entry name" value="CHROMO_2"/>
    <property type="match status" value="1"/>
</dbReference>
<dbReference type="SUPFAM" id="SSF54160">
    <property type="entry name" value="Chromo domain-like"/>
    <property type="match status" value="1"/>
</dbReference>
<evidence type="ECO:0000259" key="2">
    <source>
        <dbReference type="PROSITE" id="PS50013"/>
    </source>
</evidence>
<evidence type="ECO:0000313" key="3">
    <source>
        <dbReference type="EMBL" id="SBR50213.1"/>
    </source>
</evidence>
<proteinExistence type="predicted"/>
<accession>A0A1A8M0B8</accession>
<dbReference type="InterPro" id="IPR000953">
    <property type="entry name" value="Chromo/chromo_shadow_dom"/>
</dbReference>
<dbReference type="InterPro" id="IPR016197">
    <property type="entry name" value="Chromo-like_dom_sf"/>
</dbReference>
<comment type="subcellular location">
    <subcellularLocation>
        <location evidence="1">Nucleus</location>
    </subcellularLocation>
</comment>
<feature type="non-terminal residue" evidence="3">
    <location>
        <position position="1"/>
    </location>
</feature>
<gene>
    <name evidence="3" type="primary">Nfu_g_1_025007</name>
</gene>
<dbReference type="Pfam" id="PF00385">
    <property type="entry name" value="Chromo"/>
    <property type="match status" value="1"/>
</dbReference>
<dbReference type="Gene3D" id="2.40.50.40">
    <property type="match status" value="1"/>
</dbReference>
<dbReference type="InterPro" id="IPR023780">
    <property type="entry name" value="Chromo_domain"/>
</dbReference>
<organism evidence="3">
    <name type="scientific">Nothobranchius pienaari</name>
    <dbReference type="NCBI Taxonomy" id="704102"/>
    <lineage>
        <taxon>Eukaryota</taxon>
        <taxon>Metazoa</taxon>
        <taxon>Chordata</taxon>
        <taxon>Craniata</taxon>
        <taxon>Vertebrata</taxon>
        <taxon>Euteleostomi</taxon>
        <taxon>Actinopterygii</taxon>
        <taxon>Neopterygii</taxon>
        <taxon>Teleostei</taxon>
        <taxon>Neoteleostei</taxon>
        <taxon>Acanthomorphata</taxon>
        <taxon>Ovalentaria</taxon>
        <taxon>Atherinomorphae</taxon>
        <taxon>Cyprinodontiformes</taxon>
        <taxon>Nothobranchiidae</taxon>
        <taxon>Nothobranchius</taxon>
    </lineage>
</organism>
<reference evidence="3" key="1">
    <citation type="submission" date="2016-05" db="EMBL/GenBank/DDBJ databases">
        <authorList>
            <person name="Lavstsen T."/>
            <person name="Jespersen J.S."/>
        </authorList>
    </citation>
    <scope>NUCLEOTIDE SEQUENCE</scope>
    <source>
        <tissue evidence="3">Brain</tissue>
    </source>
</reference>
<reference evidence="3" key="2">
    <citation type="submission" date="2016-06" db="EMBL/GenBank/DDBJ databases">
        <title>The genome of a short-lived fish provides insights into sex chromosome evolution and the genetic control of aging.</title>
        <authorList>
            <person name="Reichwald K."/>
            <person name="Felder M."/>
            <person name="Petzold A."/>
            <person name="Koch P."/>
            <person name="Groth M."/>
            <person name="Platzer M."/>
        </authorList>
    </citation>
    <scope>NUCLEOTIDE SEQUENCE</scope>
    <source>
        <tissue evidence="3">Brain</tissue>
    </source>
</reference>
<name>A0A1A8M0B8_9TELE</name>
<dbReference type="AlphaFoldDB" id="A0A1A8M0B8"/>
<dbReference type="EMBL" id="HAEF01010350">
    <property type="protein sequence ID" value="SBR50213.1"/>
    <property type="molecule type" value="Transcribed_RNA"/>
</dbReference>
<feature type="domain" description="Chromo" evidence="2">
    <location>
        <begin position="84"/>
        <end position="132"/>
    </location>
</feature>
<protein>
    <recommendedName>
        <fullName evidence="2">Chromo domain-containing protein</fullName>
    </recommendedName>
</protein>
<evidence type="ECO:0000256" key="1">
    <source>
        <dbReference type="ARBA" id="ARBA00004123"/>
    </source>
</evidence>
<dbReference type="GO" id="GO:0005634">
    <property type="term" value="C:nucleus"/>
    <property type="evidence" value="ECO:0007669"/>
    <property type="project" value="UniProtKB-SubCell"/>
</dbReference>